<dbReference type="SUPFAM" id="SSF52540">
    <property type="entry name" value="P-loop containing nucleoside triphosphate hydrolases"/>
    <property type="match status" value="1"/>
</dbReference>
<protein>
    <recommendedName>
        <fullName evidence="2">AAA+ ATPase domain-containing protein</fullName>
    </recommendedName>
</protein>
<name>A0A095ZAT6_9BURK</name>
<feature type="domain" description="AAA+ ATPase" evidence="2">
    <location>
        <begin position="228"/>
        <end position="388"/>
    </location>
</feature>
<sequence length="534" mass="57990">MALAVLNSCAPIGMTSTLVRTEVHIGPGLPSFLVVGQVSTGVKESRDRVRTAILSSGYEFPLGRITVNLSPADLPKDSGRFDLAIALGVLMATGQLHLSRELQRRLPHLYFVGELSLTGALTAIQSPLILALSIYKSDPEAVLIMPKSDAAMASLVEGLSVIGADSLGEVVGYLAGKRELTPYTADRLDAVAGVASDAAAMMLEPGLCLSDVRGQAQACYLLELAASGGHSLLFSGPSGVGKTMLAQRLPTILPDLTNLQRLERIAIQSVSANGIVDRGYRPSFRAPHHSISDPALLGGGVHAYPGELSLAHHGVLFLDELAEFKRSTLEALRVPLESGEISVARAHYQQRYPAKFQFVAATNPCACGYLDHPEIDCTCTHRAINQYQARVSGPLLERIDIHYKLPLLSGSYLEAEPAETSGLVRERVSLCRAHQLQRQGVLNVDLNPLQLAEFCRLRPKDQSYLEITAQQKAWSARIVQSVLKLARSVADMRGVEQIEREDIVLAIACRQPFSKKEEARLYWYEARKGTAIHH</sequence>
<dbReference type="InterPro" id="IPR025158">
    <property type="entry name" value="Mg_chelat-rel_C"/>
</dbReference>
<dbReference type="InterPro" id="IPR045006">
    <property type="entry name" value="CHLI-like"/>
</dbReference>
<proteinExistence type="inferred from homology"/>
<reference evidence="3 4" key="1">
    <citation type="submission" date="2014-07" db="EMBL/GenBank/DDBJ databases">
        <authorList>
            <person name="McCorrison J."/>
            <person name="Sanka R."/>
            <person name="Torralba M."/>
            <person name="Gillis M."/>
            <person name="Haft D.H."/>
            <person name="Methe B."/>
            <person name="Sutton G."/>
            <person name="Nelson K.E."/>
        </authorList>
    </citation>
    <scope>NUCLEOTIDE SEQUENCE [LARGE SCALE GENOMIC DNA]</scope>
    <source>
        <strain evidence="3 4">DNF00040</strain>
    </source>
</reference>
<dbReference type="SMART" id="SM00382">
    <property type="entry name" value="AAA"/>
    <property type="match status" value="1"/>
</dbReference>
<gene>
    <name evidence="3" type="ORF">HMPREF2130_02395</name>
</gene>
<dbReference type="Pfam" id="PF13335">
    <property type="entry name" value="Mg_chelatase_C"/>
    <property type="match status" value="1"/>
</dbReference>
<dbReference type="InterPro" id="IPR014721">
    <property type="entry name" value="Ribsml_uS5_D2-typ_fold_subgr"/>
</dbReference>
<dbReference type="SUPFAM" id="SSF54211">
    <property type="entry name" value="Ribosomal protein S5 domain 2-like"/>
    <property type="match status" value="1"/>
</dbReference>
<dbReference type="RefSeq" id="WP_036557712.1">
    <property type="nucleotide sequence ID" value="NZ_JRNI01000010.1"/>
</dbReference>
<dbReference type="EMBL" id="JRNI01000010">
    <property type="protein sequence ID" value="KGF31880.1"/>
    <property type="molecule type" value="Genomic_DNA"/>
</dbReference>
<dbReference type="Proteomes" id="UP000029629">
    <property type="component" value="Unassembled WGS sequence"/>
</dbReference>
<dbReference type="InterPro" id="IPR020568">
    <property type="entry name" value="Ribosomal_Su5_D2-typ_SF"/>
</dbReference>
<evidence type="ECO:0000256" key="1">
    <source>
        <dbReference type="ARBA" id="ARBA00006354"/>
    </source>
</evidence>
<comment type="similarity">
    <text evidence="1">Belongs to the Mg-chelatase subunits D/I family. ComM subfamily.</text>
</comment>
<accession>A0A095ZAT6</accession>
<evidence type="ECO:0000313" key="4">
    <source>
        <dbReference type="Proteomes" id="UP000029629"/>
    </source>
</evidence>
<dbReference type="Pfam" id="PF13541">
    <property type="entry name" value="ChlI"/>
    <property type="match status" value="1"/>
</dbReference>
<dbReference type="InterPro" id="IPR027417">
    <property type="entry name" value="P-loop_NTPase"/>
</dbReference>
<dbReference type="InterPro" id="IPR004482">
    <property type="entry name" value="Mg_chelat-rel"/>
</dbReference>
<evidence type="ECO:0000313" key="3">
    <source>
        <dbReference type="EMBL" id="KGF31880.1"/>
    </source>
</evidence>
<dbReference type="AlphaFoldDB" id="A0A095ZAT6"/>
<dbReference type="GO" id="GO:0005524">
    <property type="term" value="F:ATP binding"/>
    <property type="evidence" value="ECO:0007669"/>
    <property type="project" value="InterPro"/>
</dbReference>
<dbReference type="Pfam" id="PF01078">
    <property type="entry name" value="Mg_chelatase"/>
    <property type="match status" value="1"/>
</dbReference>
<dbReference type="eggNOG" id="COG0606">
    <property type="taxonomic scope" value="Bacteria"/>
</dbReference>
<keyword evidence="4" id="KW-1185">Reference proteome</keyword>
<comment type="caution">
    <text evidence="3">The sequence shown here is derived from an EMBL/GenBank/DDBJ whole genome shotgun (WGS) entry which is preliminary data.</text>
</comment>
<dbReference type="OrthoDB" id="9813147at2"/>
<dbReference type="PANTHER" id="PTHR32039">
    <property type="entry name" value="MAGNESIUM-CHELATASE SUBUNIT CHLI"/>
    <property type="match status" value="1"/>
</dbReference>
<dbReference type="Gene3D" id="3.30.230.10">
    <property type="match status" value="1"/>
</dbReference>
<dbReference type="Gene3D" id="3.40.50.300">
    <property type="entry name" value="P-loop containing nucleotide triphosphate hydrolases"/>
    <property type="match status" value="1"/>
</dbReference>
<dbReference type="InterPro" id="IPR000523">
    <property type="entry name" value="Mg_chelatse_chII-like_cat_dom"/>
</dbReference>
<organism evidence="3 4">
    <name type="scientific">Oligella urethralis DNF00040</name>
    <dbReference type="NCBI Taxonomy" id="1401065"/>
    <lineage>
        <taxon>Bacteria</taxon>
        <taxon>Pseudomonadati</taxon>
        <taxon>Pseudomonadota</taxon>
        <taxon>Betaproteobacteria</taxon>
        <taxon>Burkholderiales</taxon>
        <taxon>Alcaligenaceae</taxon>
        <taxon>Oligella</taxon>
    </lineage>
</organism>
<evidence type="ECO:0000259" key="2">
    <source>
        <dbReference type="SMART" id="SM00382"/>
    </source>
</evidence>
<dbReference type="NCBIfam" id="TIGR00368">
    <property type="entry name" value="YifB family Mg chelatase-like AAA ATPase"/>
    <property type="match status" value="1"/>
</dbReference>
<dbReference type="PANTHER" id="PTHR32039:SF7">
    <property type="entry name" value="COMPETENCE PROTEIN COMM"/>
    <property type="match status" value="1"/>
</dbReference>
<dbReference type="InterPro" id="IPR003593">
    <property type="entry name" value="AAA+_ATPase"/>
</dbReference>